<name>A0A7C9MX62_9BACT</name>
<feature type="domain" description="Thiamine pyrophosphate enzyme central" evidence="5">
    <location>
        <begin position="187"/>
        <end position="322"/>
    </location>
</feature>
<evidence type="ECO:0000259" key="6">
    <source>
        <dbReference type="Pfam" id="PF02775"/>
    </source>
</evidence>
<dbReference type="Pfam" id="PF02776">
    <property type="entry name" value="TPP_enzyme_N"/>
    <property type="match status" value="1"/>
</dbReference>
<dbReference type="PANTHER" id="PTHR18968">
    <property type="entry name" value="THIAMINE PYROPHOSPHATE ENZYMES"/>
    <property type="match status" value="1"/>
</dbReference>
<feature type="region of interest" description="Disordered" evidence="4">
    <location>
        <begin position="330"/>
        <end position="349"/>
    </location>
</feature>
<comment type="caution">
    <text evidence="8">The sequence shown here is derived from an EMBL/GenBank/DDBJ whole genome shotgun (WGS) entry which is preliminary data.</text>
</comment>
<dbReference type="GO" id="GO:0000287">
    <property type="term" value="F:magnesium ion binding"/>
    <property type="evidence" value="ECO:0007669"/>
    <property type="project" value="InterPro"/>
</dbReference>
<organism evidence="8 9">
    <name type="scientific">Solidesulfovibrio aerotolerans</name>
    <dbReference type="NCBI Taxonomy" id="295255"/>
    <lineage>
        <taxon>Bacteria</taxon>
        <taxon>Pseudomonadati</taxon>
        <taxon>Thermodesulfobacteriota</taxon>
        <taxon>Desulfovibrionia</taxon>
        <taxon>Desulfovibrionales</taxon>
        <taxon>Desulfovibrionaceae</taxon>
        <taxon>Solidesulfovibrio</taxon>
    </lineage>
</organism>
<evidence type="ECO:0000256" key="3">
    <source>
        <dbReference type="RuleBase" id="RU362132"/>
    </source>
</evidence>
<evidence type="ECO:0000259" key="7">
    <source>
        <dbReference type="Pfam" id="PF02776"/>
    </source>
</evidence>
<sequence>MPSVRDVTFELLRRLDLTVVVGNPGSTEETFLKNFPADFTYVLALQESSVVGIADGLSQGLGKPVVVNVHTGAGMGNAMGCILTAYLNKTPLIITAGQQTRDMLLGEPFLTNIDETLLPKPWVKWSYEPKRPQDVPGAFMRAYAMAVQQPTGPVFLSLPLDDWDKDMDARDVWRTVSTRHAPDPARIEDFAARIRASANPVLVYGADLSRSQAWDAGIALAEALGAPVWLGPFTERVPFPGNHPLYAGVLPPAVGPLGQALAGHDLVIVVGAPVFRYYPWVAGETLPAGTKLLQIIDDPYEAAKSVCGDSLVADSLLALEALLPKVGTRPARGAAKKPGRPAAAAAPVPDDAPLPLTPAQIFAVLSELSPADCIVVNESPSNMRELAATPLGVVTRPDSSYVMASGGLGWGMPAAVGLALAEARTGRNRPVVAVIGDGSFQYSLQSIWTGVQHKAHVVFVVLRNEEYGILKAFARLEETPGVPGLDLPGLDITSLGKGYGAVATKAANPAQIRAAFAAALAFPGVSVIEIAAAQNVSDLIPQ</sequence>
<dbReference type="InterPro" id="IPR012000">
    <property type="entry name" value="Thiamin_PyroP_enz_cen_dom"/>
</dbReference>
<feature type="domain" description="Thiamine pyrophosphate enzyme N-terminal TPP-binding" evidence="7">
    <location>
        <begin position="4"/>
        <end position="105"/>
    </location>
</feature>
<gene>
    <name evidence="8" type="ORF">GTA51_18240</name>
</gene>
<dbReference type="Proteomes" id="UP000482487">
    <property type="component" value="Unassembled WGS sequence"/>
</dbReference>
<feature type="compositionally biased region" description="Low complexity" evidence="4">
    <location>
        <begin position="340"/>
        <end position="349"/>
    </location>
</feature>
<dbReference type="InterPro" id="IPR029035">
    <property type="entry name" value="DHS-like_NAD/FAD-binding_dom"/>
</dbReference>
<dbReference type="InterPro" id="IPR045229">
    <property type="entry name" value="TPP_enz"/>
</dbReference>
<dbReference type="CDD" id="cd02002">
    <property type="entry name" value="TPP_BFDC"/>
    <property type="match status" value="1"/>
</dbReference>
<keyword evidence="2 3" id="KW-0786">Thiamine pyrophosphate</keyword>
<dbReference type="EC" id="4.1.1.7" evidence="8"/>
<dbReference type="EMBL" id="WVUD01000053">
    <property type="protein sequence ID" value="MYL85054.1"/>
    <property type="molecule type" value="Genomic_DNA"/>
</dbReference>
<dbReference type="NCBIfam" id="NF005485">
    <property type="entry name" value="PRK07092.1"/>
    <property type="match status" value="1"/>
</dbReference>
<dbReference type="CDD" id="cd07035">
    <property type="entry name" value="TPP_PYR_POX_like"/>
    <property type="match status" value="1"/>
</dbReference>
<protein>
    <submittedName>
        <fullName evidence="8">Benzoylformate decarboxylase</fullName>
        <ecNumber evidence="8">4.1.1.7</ecNumber>
    </submittedName>
</protein>
<feature type="domain" description="Thiamine pyrophosphate enzyme TPP-binding" evidence="6">
    <location>
        <begin position="401"/>
        <end position="530"/>
    </location>
</feature>
<reference evidence="8 9" key="1">
    <citation type="submission" date="2020-01" db="EMBL/GenBank/DDBJ databases">
        <title>Genome sequence of Desulfovibrio aerotolerans DSM 16695(T).</title>
        <authorList>
            <person name="Karnachuk O."/>
            <person name="Avakyan M."/>
            <person name="Mardanov A."/>
            <person name="Kadnikov V."/>
            <person name="Ravin N."/>
        </authorList>
    </citation>
    <scope>NUCLEOTIDE SEQUENCE [LARGE SCALE GENOMIC DNA]</scope>
    <source>
        <strain evidence="8 9">DSM 16695</strain>
    </source>
</reference>
<comment type="similarity">
    <text evidence="1 3">Belongs to the TPP enzyme family.</text>
</comment>
<keyword evidence="9" id="KW-1185">Reference proteome</keyword>
<dbReference type="Pfam" id="PF02775">
    <property type="entry name" value="TPP_enzyme_C"/>
    <property type="match status" value="1"/>
</dbReference>
<proteinExistence type="inferred from homology"/>
<dbReference type="GO" id="GO:0003984">
    <property type="term" value="F:acetolactate synthase activity"/>
    <property type="evidence" value="ECO:0007669"/>
    <property type="project" value="TreeGrafter"/>
</dbReference>
<evidence type="ECO:0000259" key="5">
    <source>
        <dbReference type="Pfam" id="PF00205"/>
    </source>
</evidence>
<dbReference type="GO" id="GO:0050695">
    <property type="term" value="F:benzoylformate decarboxylase activity"/>
    <property type="evidence" value="ECO:0007669"/>
    <property type="project" value="UniProtKB-EC"/>
</dbReference>
<dbReference type="InterPro" id="IPR012001">
    <property type="entry name" value="Thiamin_PyroP_enz_TPP-bd_dom"/>
</dbReference>
<evidence type="ECO:0000256" key="1">
    <source>
        <dbReference type="ARBA" id="ARBA00007812"/>
    </source>
</evidence>
<evidence type="ECO:0000313" key="8">
    <source>
        <dbReference type="EMBL" id="MYL85054.1"/>
    </source>
</evidence>
<dbReference type="SUPFAM" id="SSF52467">
    <property type="entry name" value="DHS-like NAD/FAD-binding domain"/>
    <property type="match status" value="1"/>
</dbReference>
<dbReference type="Gene3D" id="3.40.50.1220">
    <property type="entry name" value="TPP-binding domain"/>
    <property type="match status" value="1"/>
</dbReference>
<dbReference type="OrthoDB" id="9773408at2"/>
<dbReference type="PANTHER" id="PTHR18968:SF133">
    <property type="entry name" value="BENZOYLFORMATE DECARBOXYLASE"/>
    <property type="match status" value="1"/>
</dbReference>
<dbReference type="GO" id="GO:0019752">
    <property type="term" value="P:carboxylic acid metabolic process"/>
    <property type="evidence" value="ECO:0007669"/>
    <property type="project" value="UniProtKB-ARBA"/>
</dbReference>
<accession>A0A7C9MX62</accession>
<dbReference type="Gene3D" id="3.40.50.970">
    <property type="match status" value="2"/>
</dbReference>
<evidence type="ECO:0000256" key="2">
    <source>
        <dbReference type="ARBA" id="ARBA00023052"/>
    </source>
</evidence>
<dbReference type="InterPro" id="IPR029061">
    <property type="entry name" value="THDP-binding"/>
</dbReference>
<dbReference type="InterPro" id="IPR011766">
    <property type="entry name" value="TPP_enzyme_TPP-bd"/>
</dbReference>
<dbReference type="GO" id="GO:0050660">
    <property type="term" value="F:flavin adenine dinucleotide binding"/>
    <property type="evidence" value="ECO:0007669"/>
    <property type="project" value="TreeGrafter"/>
</dbReference>
<dbReference type="Pfam" id="PF00205">
    <property type="entry name" value="TPP_enzyme_M"/>
    <property type="match status" value="1"/>
</dbReference>
<dbReference type="AlphaFoldDB" id="A0A7C9MX62"/>
<dbReference type="SUPFAM" id="SSF52518">
    <property type="entry name" value="Thiamin diphosphate-binding fold (THDP-binding)"/>
    <property type="match status" value="2"/>
</dbReference>
<dbReference type="GO" id="GO:0030976">
    <property type="term" value="F:thiamine pyrophosphate binding"/>
    <property type="evidence" value="ECO:0007669"/>
    <property type="project" value="InterPro"/>
</dbReference>
<evidence type="ECO:0000256" key="4">
    <source>
        <dbReference type="SAM" id="MobiDB-lite"/>
    </source>
</evidence>
<dbReference type="RefSeq" id="WP_160963666.1">
    <property type="nucleotide sequence ID" value="NZ_WVUD01000053.1"/>
</dbReference>
<keyword evidence="8" id="KW-0456">Lyase</keyword>
<evidence type="ECO:0000313" key="9">
    <source>
        <dbReference type="Proteomes" id="UP000482487"/>
    </source>
</evidence>